<feature type="transmembrane region" description="Helical" evidence="2">
    <location>
        <begin position="92"/>
        <end position="110"/>
    </location>
</feature>
<feature type="region of interest" description="Disordered" evidence="1">
    <location>
        <begin position="148"/>
        <end position="167"/>
    </location>
</feature>
<keyword evidence="2" id="KW-0472">Membrane</keyword>
<feature type="transmembrane region" description="Helical" evidence="2">
    <location>
        <begin position="22"/>
        <end position="43"/>
    </location>
</feature>
<dbReference type="Proteomes" id="UP000256661">
    <property type="component" value="Unassembled WGS sequence"/>
</dbReference>
<sequence>MAHSAHTQQTGAQTKRPNAVRLAAYVVGAVFLLVAVLGFIPGVTSNYDSMEWAGHESGAKLFGLFQVSILHNLVHGLFGVLGLALARTTPGARGFLLGGGLIYLLLWLYGLFVDHDSGANFVPLNHADNWLHLGLGLGMMALSALPQGRAGAPGRHSTEAHPRDTRD</sequence>
<keyword evidence="2" id="KW-0812">Transmembrane</keyword>
<keyword evidence="2" id="KW-1133">Transmembrane helix</keyword>
<dbReference type="AlphaFoldDB" id="A0A3D9SL55"/>
<dbReference type="OrthoDB" id="572373at2"/>
<dbReference type="EMBL" id="QTTT01000001">
    <property type="protein sequence ID" value="REE96447.1"/>
    <property type="molecule type" value="Genomic_DNA"/>
</dbReference>
<reference evidence="3 4" key="1">
    <citation type="submission" date="2018-08" db="EMBL/GenBank/DDBJ databases">
        <title>Sequencing the genomes of 1000 actinobacteria strains.</title>
        <authorList>
            <person name="Klenk H.-P."/>
        </authorList>
    </citation>
    <scope>NUCLEOTIDE SEQUENCE [LARGE SCALE GENOMIC DNA]</scope>
    <source>
        <strain evidence="3 4">DSM 43927</strain>
    </source>
</reference>
<dbReference type="RefSeq" id="WP_116022087.1">
    <property type="nucleotide sequence ID" value="NZ_QTTT01000001.1"/>
</dbReference>
<keyword evidence="4" id="KW-1185">Reference proteome</keyword>
<organism evidence="3 4">
    <name type="scientific">Thermomonospora umbrina</name>
    <dbReference type="NCBI Taxonomy" id="111806"/>
    <lineage>
        <taxon>Bacteria</taxon>
        <taxon>Bacillati</taxon>
        <taxon>Actinomycetota</taxon>
        <taxon>Actinomycetes</taxon>
        <taxon>Streptosporangiales</taxon>
        <taxon>Thermomonosporaceae</taxon>
        <taxon>Thermomonospora</taxon>
    </lineage>
</organism>
<evidence type="ECO:0000313" key="3">
    <source>
        <dbReference type="EMBL" id="REE96447.1"/>
    </source>
</evidence>
<name>A0A3D9SL55_9ACTN</name>
<proteinExistence type="predicted"/>
<evidence type="ECO:0000313" key="4">
    <source>
        <dbReference type="Proteomes" id="UP000256661"/>
    </source>
</evidence>
<comment type="caution">
    <text evidence="3">The sequence shown here is derived from an EMBL/GenBank/DDBJ whole genome shotgun (WGS) entry which is preliminary data.</text>
</comment>
<evidence type="ECO:0000256" key="1">
    <source>
        <dbReference type="SAM" id="MobiDB-lite"/>
    </source>
</evidence>
<accession>A0A3D9SL55</accession>
<feature type="transmembrane region" description="Helical" evidence="2">
    <location>
        <begin position="63"/>
        <end position="85"/>
    </location>
</feature>
<dbReference type="Pfam" id="PF14325">
    <property type="entry name" value="DUF4383"/>
    <property type="match status" value="1"/>
</dbReference>
<feature type="compositionally biased region" description="Basic and acidic residues" evidence="1">
    <location>
        <begin position="156"/>
        <end position="167"/>
    </location>
</feature>
<gene>
    <name evidence="3" type="ORF">DFJ69_1884</name>
</gene>
<protein>
    <submittedName>
        <fullName evidence="3">Uncharacterized protein DUF4383</fullName>
    </submittedName>
</protein>
<evidence type="ECO:0000256" key="2">
    <source>
        <dbReference type="SAM" id="Phobius"/>
    </source>
</evidence>